<organism evidence="2 3">
    <name type="scientific">Microthyrium microscopicum</name>
    <dbReference type="NCBI Taxonomy" id="703497"/>
    <lineage>
        <taxon>Eukaryota</taxon>
        <taxon>Fungi</taxon>
        <taxon>Dikarya</taxon>
        <taxon>Ascomycota</taxon>
        <taxon>Pezizomycotina</taxon>
        <taxon>Dothideomycetes</taxon>
        <taxon>Dothideomycetes incertae sedis</taxon>
        <taxon>Microthyriales</taxon>
        <taxon>Microthyriaceae</taxon>
        <taxon>Microthyrium</taxon>
    </lineage>
</organism>
<dbReference type="OrthoDB" id="2013972at2759"/>
<dbReference type="InterPro" id="IPR029063">
    <property type="entry name" value="SAM-dependent_MTases_sf"/>
</dbReference>
<dbReference type="Gene3D" id="3.40.50.150">
    <property type="entry name" value="Vaccinia Virus protein VP39"/>
    <property type="match status" value="1"/>
</dbReference>
<keyword evidence="3" id="KW-1185">Reference proteome</keyword>
<keyword evidence="2" id="KW-0489">Methyltransferase</keyword>
<dbReference type="InterPro" id="IPR041698">
    <property type="entry name" value="Methyltransf_25"/>
</dbReference>
<accession>A0A6A6UFI0</accession>
<keyword evidence="2" id="KW-0808">Transferase</keyword>
<dbReference type="InterPro" id="IPR050508">
    <property type="entry name" value="Methyltransf_Superfamily"/>
</dbReference>
<dbReference type="PANTHER" id="PTHR42912">
    <property type="entry name" value="METHYLTRANSFERASE"/>
    <property type="match status" value="1"/>
</dbReference>
<reference evidence="2" key="1">
    <citation type="journal article" date="2020" name="Stud. Mycol.">
        <title>101 Dothideomycetes genomes: a test case for predicting lifestyles and emergence of pathogens.</title>
        <authorList>
            <person name="Haridas S."/>
            <person name="Albert R."/>
            <person name="Binder M."/>
            <person name="Bloem J."/>
            <person name="Labutti K."/>
            <person name="Salamov A."/>
            <person name="Andreopoulos B."/>
            <person name="Baker S."/>
            <person name="Barry K."/>
            <person name="Bills G."/>
            <person name="Bluhm B."/>
            <person name="Cannon C."/>
            <person name="Castanera R."/>
            <person name="Culley D."/>
            <person name="Daum C."/>
            <person name="Ezra D."/>
            <person name="Gonzalez J."/>
            <person name="Henrissat B."/>
            <person name="Kuo A."/>
            <person name="Liang C."/>
            <person name="Lipzen A."/>
            <person name="Lutzoni F."/>
            <person name="Magnuson J."/>
            <person name="Mondo S."/>
            <person name="Nolan M."/>
            <person name="Ohm R."/>
            <person name="Pangilinan J."/>
            <person name="Park H.-J."/>
            <person name="Ramirez L."/>
            <person name="Alfaro M."/>
            <person name="Sun H."/>
            <person name="Tritt A."/>
            <person name="Yoshinaga Y."/>
            <person name="Zwiers L.-H."/>
            <person name="Turgeon B."/>
            <person name="Goodwin S."/>
            <person name="Spatafora J."/>
            <person name="Crous P."/>
            <person name="Grigoriev I."/>
        </authorList>
    </citation>
    <scope>NUCLEOTIDE SEQUENCE</scope>
    <source>
        <strain evidence="2">CBS 115976</strain>
    </source>
</reference>
<dbReference type="Proteomes" id="UP000799302">
    <property type="component" value="Unassembled WGS sequence"/>
</dbReference>
<evidence type="ECO:0000259" key="1">
    <source>
        <dbReference type="Pfam" id="PF13649"/>
    </source>
</evidence>
<dbReference type="EMBL" id="MU004235">
    <property type="protein sequence ID" value="KAF2669634.1"/>
    <property type="molecule type" value="Genomic_DNA"/>
</dbReference>
<name>A0A6A6UFI0_9PEZI</name>
<evidence type="ECO:0000313" key="3">
    <source>
        <dbReference type="Proteomes" id="UP000799302"/>
    </source>
</evidence>
<proteinExistence type="predicted"/>
<evidence type="ECO:0000313" key="2">
    <source>
        <dbReference type="EMBL" id="KAF2669634.1"/>
    </source>
</evidence>
<gene>
    <name evidence="2" type="ORF">BT63DRAFT_425311</name>
</gene>
<protein>
    <submittedName>
        <fullName evidence="2">S-adenosyl-L-methionine-dependent methyltransferase</fullName>
    </submittedName>
</protein>
<sequence length="279" mass="31210">MSLNSFAHLYEEATIDAARVPILVIIKEHLPPLLPDLHILDLACGSGSVTRVIYEHCEAEHIQPPQITAVDVGPNFIEAFNENKKARNWHTAEGLVGDASDLSMLQDNTFDVVIMSFGLFVVKDAVASKAAGEILRVLKPKGILATTAWKESWVERMLTGLSKAVGRPEDEAPRFNIGKWLKMETTRDTLVAGGFEVDKIQPLTVDYYFTFKTVDEFQGQFSTPFWLGIGAQNWTTEQKEQWRPAIAGLLTENEKETGRVPSHMWLFVAKKMIARNVVV</sequence>
<dbReference type="AlphaFoldDB" id="A0A6A6UFI0"/>
<feature type="domain" description="Methyltransferase" evidence="1">
    <location>
        <begin position="39"/>
        <end position="142"/>
    </location>
</feature>
<dbReference type="GO" id="GO:0008168">
    <property type="term" value="F:methyltransferase activity"/>
    <property type="evidence" value="ECO:0007669"/>
    <property type="project" value="UniProtKB-KW"/>
</dbReference>
<dbReference type="CDD" id="cd02440">
    <property type="entry name" value="AdoMet_MTases"/>
    <property type="match status" value="1"/>
</dbReference>
<dbReference type="GO" id="GO:0032259">
    <property type="term" value="P:methylation"/>
    <property type="evidence" value="ECO:0007669"/>
    <property type="project" value="UniProtKB-KW"/>
</dbReference>
<dbReference type="Pfam" id="PF13649">
    <property type="entry name" value="Methyltransf_25"/>
    <property type="match status" value="1"/>
</dbReference>
<dbReference type="SUPFAM" id="SSF53335">
    <property type="entry name" value="S-adenosyl-L-methionine-dependent methyltransferases"/>
    <property type="match status" value="1"/>
</dbReference>